<name>A0ABX8SPM7_9ACTN</name>
<sequence>MSQLAHEVALALTGSGSPSPGPEARQLVAHVLGVDASLLMTVDDVTDEQRARVGELVARRASGEPLQHLTGVAYFRYEELAVGPGVFIPRPETEEMVGWALGQLAARPAGSRRVVELCAGSGAITAAISSELGGCELHAVELSADAWPYLEHNLAGRSVDVRLGDMADAFRDLDGTVDLVIANPPYIPTGHRAFLPTDVVEHDPELALFSGADGLDAIRTVAAVARRLVRAGGLVVTEHDESHAAGVRAVLAAAGFSEAATHPDLAGRDRFTSAVIGWDA</sequence>
<dbReference type="NCBIfam" id="TIGR03534">
    <property type="entry name" value="RF_mod_PrmC"/>
    <property type="match status" value="1"/>
</dbReference>
<dbReference type="GO" id="GO:0032259">
    <property type="term" value="P:methylation"/>
    <property type="evidence" value="ECO:0007669"/>
    <property type="project" value="UniProtKB-KW"/>
</dbReference>
<evidence type="ECO:0000256" key="1">
    <source>
        <dbReference type="ARBA" id="ARBA00012771"/>
    </source>
</evidence>
<organism evidence="8 9">
    <name type="scientific">Tessaracoccus palaemonis</name>
    <dbReference type="NCBI Taxonomy" id="2829499"/>
    <lineage>
        <taxon>Bacteria</taxon>
        <taxon>Bacillati</taxon>
        <taxon>Actinomycetota</taxon>
        <taxon>Actinomycetes</taxon>
        <taxon>Propionibacteriales</taxon>
        <taxon>Propionibacteriaceae</taxon>
        <taxon>Tessaracoccus</taxon>
    </lineage>
</organism>
<dbReference type="EMBL" id="CP079216">
    <property type="protein sequence ID" value="QXT64063.1"/>
    <property type="molecule type" value="Genomic_DNA"/>
</dbReference>
<dbReference type="GO" id="GO:0102559">
    <property type="term" value="F:peptide chain release factor N(5)-glutamine methyltransferase activity"/>
    <property type="evidence" value="ECO:0007669"/>
    <property type="project" value="UniProtKB-EC"/>
</dbReference>
<evidence type="ECO:0000259" key="7">
    <source>
        <dbReference type="Pfam" id="PF17827"/>
    </source>
</evidence>
<dbReference type="InterPro" id="IPR004556">
    <property type="entry name" value="HemK-like"/>
</dbReference>
<dbReference type="RefSeq" id="WP_219083987.1">
    <property type="nucleotide sequence ID" value="NZ_CP079216.1"/>
</dbReference>
<evidence type="ECO:0000259" key="6">
    <source>
        <dbReference type="Pfam" id="PF05175"/>
    </source>
</evidence>
<dbReference type="NCBIfam" id="TIGR00536">
    <property type="entry name" value="hemK_fam"/>
    <property type="match status" value="1"/>
</dbReference>
<dbReference type="Pfam" id="PF05175">
    <property type="entry name" value="MTS"/>
    <property type="match status" value="1"/>
</dbReference>
<dbReference type="InterPro" id="IPR019874">
    <property type="entry name" value="RF_methyltr_PrmC"/>
</dbReference>
<keyword evidence="3 8" id="KW-0808">Transferase</keyword>
<protein>
    <recommendedName>
        <fullName evidence="1">peptide chain release factor N(5)-glutamine methyltransferase</fullName>
        <ecNumber evidence="1">2.1.1.297</ecNumber>
    </recommendedName>
</protein>
<dbReference type="CDD" id="cd02440">
    <property type="entry name" value="AdoMet_MTases"/>
    <property type="match status" value="1"/>
</dbReference>
<dbReference type="PANTHER" id="PTHR18895:SF74">
    <property type="entry name" value="MTRF1L RELEASE FACTOR GLUTAMINE METHYLTRANSFERASE"/>
    <property type="match status" value="1"/>
</dbReference>
<keyword evidence="4" id="KW-0949">S-adenosyl-L-methionine</keyword>
<dbReference type="PROSITE" id="PS00092">
    <property type="entry name" value="N6_MTASE"/>
    <property type="match status" value="1"/>
</dbReference>
<comment type="catalytic activity">
    <reaction evidence="5">
        <text>L-glutaminyl-[peptide chain release factor] + S-adenosyl-L-methionine = N(5)-methyl-L-glutaminyl-[peptide chain release factor] + S-adenosyl-L-homocysteine + H(+)</text>
        <dbReference type="Rhea" id="RHEA:42896"/>
        <dbReference type="Rhea" id="RHEA-COMP:10271"/>
        <dbReference type="Rhea" id="RHEA-COMP:10272"/>
        <dbReference type="ChEBI" id="CHEBI:15378"/>
        <dbReference type="ChEBI" id="CHEBI:30011"/>
        <dbReference type="ChEBI" id="CHEBI:57856"/>
        <dbReference type="ChEBI" id="CHEBI:59789"/>
        <dbReference type="ChEBI" id="CHEBI:61891"/>
        <dbReference type="EC" id="2.1.1.297"/>
    </reaction>
</comment>
<keyword evidence="9" id="KW-1185">Reference proteome</keyword>
<accession>A0ABX8SPM7</accession>
<dbReference type="PANTHER" id="PTHR18895">
    <property type="entry name" value="HEMK METHYLTRANSFERASE"/>
    <property type="match status" value="1"/>
</dbReference>
<keyword evidence="2 8" id="KW-0489">Methyltransferase</keyword>
<reference evidence="8 9" key="1">
    <citation type="submission" date="2021-07" db="EMBL/GenBank/DDBJ databases">
        <title>complete genome sequencing of Tessaracoccus sp.J1M15.</title>
        <authorList>
            <person name="Bae J.-W."/>
            <person name="Kim D.-y."/>
        </authorList>
    </citation>
    <scope>NUCLEOTIDE SEQUENCE [LARGE SCALE GENOMIC DNA]</scope>
    <source>
        <strain evidence="8 9">J1M15</strain>
    </source>
</reference>
<evidence type="ECO:0000256" key="3">
    <source>
        <dbReference type="ARBA" id="ARBA00022679"/>
    </source>
</evidence>
<gene>
    <name evidence="8" type="primary">prmC</name>
    <name evidence="8" type="ORF">KDB89_06315</name>
</gene>
<dbReference type="InterPro" id="IPR050320">
    <property type="entry name" value="N5-glutamine_MTase"/>
</dbReference>
<dbReference type="InterPro" id="IPR002052">
    <property type="entry name" value="DNA_methylase_N6_adenine_CS"/>
</dbReference>
<dbReference type="InterPro" id="IPR040758">
    <property type="entry name" value="PrmC_N"/>
</dbReference>
<feature type="domain" description="Release factor glutamine methyltransferase N-terminal" evidence="7">
    <location>
        <begin position="5"/>
        <end position="71"/>
    </location>
</feature>
<dbReference type="InterPro" id="IPR007848">
    <property type="entry name" value="Small_mtfrase_dom"/>
</dbReference>
<dbReference type="EC" id="2.1.1.297" evidence="1"/>
<evidence type="ECO:0000256" key="5">
    <source>
        <dbReference type="ARBA" id="ARBA00048391"/>
    </source>
</evidence>
<evidence type="ECO:0000313" key="8">
    <source>
        <dbReference type="EMBL" id="QXT64063.1"/>
    </source>
</evidence>
<evidence type="ECO:0000256" key="2">
    <source>
        <dbReference type="ARBA" id="ARBA00022603"/>
    </source>
</evidence>
<proteinExistence type="predicted"/>
<feature type="domain" description="Methyltransferase small" evidence="6">
    <location>
        <begin position="110"/>
        <end position="186"/>
    </location>
</feature>
<dbReference type="Pfam" id="PF17827">
    <property type="entry name" value="PrmC_N"/>
    <property type="match status" value="1"/>
</dbReference>
<evidence type="ECO:0000313" key="9">
    <source>
        <dbReference type="Proteomes" id="UP000824504"/>
    </source>
</evidence>
<evidence type="ECO:0000256" key="4">
    <source>
        <dbReference type="ARBA" id="ARBA00022691"/>
    </source>
</evidence>
<dbReference type="Proteomes" id="UP000824504">
    <property type="component" value="Chromosome"/>
</dbReference>